<dbReference type="FunFam" id="3.30.70.270:FF:000020">
    <property type="entry name" value="Transposon Tf2-6 polyprotein-like Protein"/>
    <property type="match status" value="1"/>
</dbReference>
<gene>
    <name evidence="4" type="ORF">RO3G_01936</name>
</gene>
<accession>I1BM02</accession>
<dbReference type="InterPro" id="IPR000477">
    <property type="entry name" value="RT_dom"/>
</dbReference>
<sequence length="1153" mass="129664">MVKEDQVPNTSIHGETDMYETNMEEASNAMEDTAMTNAEEATFPIAVKPASNDDKPIDAVMGLRVTLEDLRQQIARAVVSGAPQEHLTRLQEQAVSIKNCIMFLDEAQAFCISPPVPTGDMILGSSNHTSTSYPRSAHVIPPDLPIWQWQGNVWRKEADVHDSVEDLLDTFALIIESNGLPIDSSWSRLVPIKMNRDQRSWFNEVLKGRNLAWSEVRKIIVKTYAAQDVAQELEYMDQLLSLKMAAAESIEAFTDRFQRIRRAAKWDDDIRTASIYKRALPAFLRQEVSRSLLNLGRDQQGSVAKVAAKARMVLSSNLCSEVNPSPRQDPVPVKPSSLSLSSNGTEASKYNPRNSHLLSNLQGITKKSSFPGTIKNKFHCAIHGLANHPTDKCNKYKHLLSQSSSLVSPSSTTTNSSMSFVSVAKRCYRCSGNVPWSREHAAICPRDKPYHGSSKAIRSARLATSSSNGNKPNLTITPQARPQQAFSKVSSGDSNLMDVDDEGYPVSYDFDRNVSGSVILATSDNVSKRFGTTKFPLSVIYGDNDNNLIHTSHSFEVLPLSLDTEVVIGLDLMHKLNILVTNLAIRHPNLAPVIDKEITDDTSEPNKAPYGTCEQQVHFHNAIKPFVDQNALIPKNSFCTVPESVIRLDTVKGKTAYRAPYRTPFKLLPIMRECIDTWLKDEVIERASPNSDWNSPLTLAPKKDLLGNLTGHRPCLDPRLLNSILVSNDRHPIPKIEEIFDQLQGSTIFTTLDLRQAFHRFQIYEPDRVKTTFTFEGQQYQFRGCPFGLKHIASRYQRVINIVLRDLPYAQAFVDDIIIFSKSYEEHITHVQNIIQRLTKVNLILNPDKCHFAQSTVYLLGFCVDAKGSRLDPRKVTNALTWPRPSSGKEIQRFLGLVNYFRKYLPNISEVTAPLDKLRFEGKLDKLWTSEQESAFEKIKSLLSSAPLLHHPDLEQPFYVATDASNYSIGAVLYQVIKNETRYIGFMARSLSTSEKNYSTTKRELLAVIFALKKFHPFLWGNPFTLYTDHKALTYLHTQPVANAMMINWLDTILDYNFKIIHRPGIQNILPDALSRLFEPEKTLEGDNKTIKTIVTSQIINSNGSILTSRMMMPADLMTPAPEDRHKLLMDTHLEGHRGAQAIVTALHSDGIH</sequence>
<dbReference type="InParanoid" id="I1BM02"/>
<dbReference type="InterPro" id="IPR043502">
    <property type="entry name" value="DNA/RNA_pol_sf"/>
</dbReference>
<dbReference type="Pfam" id="PF00078">
    <property type="entry name" value="RVT_1"/>
    <property type="match status" value="1"/>
</dbReference>
<dbReference type="Gene3D" id="3.10.10.10">
    <property type="entry name" value="HIV Type 1 Reverse Transcriptase, subunit A, domain 1"/>
    <property type="match status" value="1"/>
</dbReference>
<dbReference type="CDD" id="cd01647">
    <property type="entry name" value="RT_LTR"/>
    <property type="match status" value="1"/>
</dbReference>
<evidence type="ECO:0000259" key="3">
    <source>
        <dbReference type="PROSITE" id="PS50878"/>
    </source>
</evidence>
<dbReference type="PANTHER" id="PTHR37984:SF5">
    <property type="entry name" value="PROTEIN NYNRIN-LIKE"/>
    <property type="match status" value="1"/>
</dbReference>
<name>I1BM02_RHIO9</name>
<dbReference type="STRING" id="246409.I1BM02"/>
<feature type="domain" description="Reverse transcriptase" evidence="3">
    <location>
        <begin position="681"/>
        <end position="864"/>
    </location>
</feature>
<protein>
    <recommendedName>
        <fullName evidence="3">Reverse transcriptase domain-containing protein</fullName>
    </recommendedName>
</protein>
<dbReference type="AlphaFoldDB" id="I1BM02"/>
<dbReference type="SUPFAM" id="SSF56672">
    <property type="entry name" value="DNA/RNA polymerases"/>
    <property type="match status" value="1"/>
</dbReference>
<dbReference type="CDD" id="cd09274">
    <property type="entry name" value="RNase_HI_RT_Ty3"/>
    <property type="match status" value="1"/>
</dbReference>
<feature type="compositionally biased region" description="Polar residues" evidence="2">
    <location>
        <begin position="343"/>
        <end position="354"/>
    </location>
</feature>
<dbReference type="eggNOG" id="KOG0017">
    <property type="taxonomic scope" value="Eukaryota"/>
</dbReference>
<feature type="compositionally biased region" description="Polar residues" evidence="2">
    <location>
        <begin position="462"/>
        <end position="494"/>
    </location>
</feature>
<dbReference type="FunFam" id="3.10.20.370:FF:000001">
    <property type="entry name" value="Retrovirus-related Pol polyprotein from transposon 17.6-like protein"/>
    <property type="match status" value="1"/>
</dbReference>
<dbReference type="InterPro" id="IPR050951">
    <property type="entry name" value="Retrovirus_Pol_polyprotein"/>
</dbReference>
<dbReference type="VEuPathDB" id="FungiDB:RO3G_01936"/>
<dbReference type="Gene3D" id="3.30.70.270">
    <property type="match status" value="2"/>
</dbReference>
<organism evidence="4 5">
    <name type="scientific">Rhizopus delemar (strain RA 99-880 / ATCC MYA-4621 / FGSC 9543 / NRRL 43880)</name>
    <name type="common">Mucormycosis agent</name>
    <name type="synonym">Rhizopus arrhizus var. delemar</name>
    <dbReference type="NCBI Taxonomy" id="246409"/>
    <lineage>
        <taxon>Eukaryota</taxon>
        <taxon>Fungi</taxon>
        <taxon>Fungi incertae sedis</taxon>
        <taxon>Mucoromycota</taxon>
        <taxon>Mucoromycotina</taxon>
        <taxon>Mucoromycetes</taxon>
        <taxon>Mucorales</taxon>
        <taxon>Mucorineae</taxon>
        <taxon>Rhizopodaceae</taxon>
        <taxon>Rhizopus</taxon>
    </lineage>
</organism>
<dbReference type="GO" id="GO:0003824">
    <property type="term" value="F:catalytic activity"/>
    <property type="evidence" value="ECO:0007669"/>
    <property type="project" value="UniProtKB-KW"/>
</dbReference>
<dbReference type="Proteomes" id="UP000009138">
    <property type="component" value="Unassembled WGS sequence"/>
</dbReference>
<evidence type="ECO:0000313" key="4">
    <source>
        <dbReference type="EMBL" id="EIE77232.1"/>
    </source>
</evidence>
<dbReference type="PANTHER" id="PTHR37984">
    <property type="entry name" value="PROTEIN CBG26694"/>
    <property type="match status" value="1"/>
</dbReference>
<dbReference type="Pfam" id="PF17919">
    <property type="entry name" value="RT_RNaseH_2"/>
    <property type="match status" value="1"/>
</dbReference>
<feature type="region of interest" description="Disordered" evidence="2">
    <location>
        <begin position="455"/>
        <end position="494"/>
    </location>
</feature>
<dbReference type="RefSeq" id="XP_067512628.1">
    <property type="nucleotide sequence ID" value="XM_067656527.1"/>
</dbReference>
<dbReference type="GeneID" id="93608908"/>
<proteinExistence type="predicted"/>
<dbReference type="InterPro" id="IPR043128">
    <property type="entry name" value="Rev_trsase/Diguanyl_cyclase"/>
</dbReference>
<feature type="region of interest" description="Disordered" evidence="2">
    <location>
        <begin position="320"/>
        <end position="354"/>
    </location>
</feature>
<keyword evidence="5" id="KW-1185">Reference proteome</keyword>
<evidence type="ECO:0000313" key="5">
    <source>
        <dbReference type="Proteomes" id="UP000009138"/>
    </source>
</evidence>
<evidence type="ECO:0000256" key="2">
    <source>
        <dbReference type="SAM" id="MobiDB-lite"/>
    </source>
</evidence>
<keyword evidence="1" id="KW-0511">Multifunctional enzyme</keyword>
<dbReference type="EMBL" id="CH476732">
    <property type="protein sequence ID" value="EIE77232.1"/>
    <property type="molecule type" value="Genomic_DNA"/>
</dbReference>
<reference evidence="4 5" key="1">
    <citation type="journal article" date="2009" name="PLoS Genet.">
        <title>Genomic analysis of the basal lineage fungus Rhizopus oryzae reveals a whole-genome duplication.</title>
        <authorList>
            <person name="Ma L.-J."/>
            <person name="Ibrahim A.S."/>
            <person name="Skory C."/>
            <person name="Grabherr M.G."/>
            <person name="Burger G."/>
            <person name="Butler M."/>
            <person name="Elias M."/>
            <person name="Idnurm A."/>
            <person name="Lang B.F."/>
            <person name="Sone T."/>
            <person name="Abe A."/>
            <person name="Calvo S.E."/>
            <person name="Corrochano L.M."/>
            <person name="Engels R."/>
            <person name="Fu J."/>
            <person name="Hansberg W."/>
            <person name="Kim J.-M."/>
            <person name="Kodira C.D."/>
            <person name="Koehrsen M.J."/>
            <person name="Liu B."/>
            <person name="Miranda-Saavedra D."/>
            <person name="O'Leary S."/>
            <person name="Ortiz-Castellanos L."/>
            <person name="Poulter R."/>
            <person name="Rodriguez-Romero J."/>
            <person name="Ruiz-Herrera J."/>
            <person name="Shen Y.-Q."/>
            <person name="Zeng Q."/>
            <person name="Galagan J."/>
            <person name="Birren B.W."/>
            <person name="Cuomo C.A."/>
            <person name="Wickes B.L."/>
        </authorList>
    </citation>
    <scope>NUCLEOTIDE SEQUENCE [LARGE SCALE GENOMIC DNA]</scope>
    <source>
        <strain evidence="5">RA 99-880 / ATCC MYA-4621 / FGSC 9543 / NRRL 43880</strain>
    </source>
</reference>
<dbReference type="PROSITE" id="PS50878">
    <property type="entry name" value="RT_POL"/>
    <property type="match status" value="1"/>
</dbReference>
<dbReference type="InterPro" id="IPR041577">
    <property type="entry name" value="RT_RNaseH_2"/>
</dbReference>
<evidence type="ECO:0000256" key="1">
    <source>
        <dbReference type="ARBA" id="ARBA00023268"/>
    </source>
</evidence>